<keyword evidence="4 12" id="KW-0812">Transmembrane</keyword>
<evidence type="ECO:0000259" key="13">
    <source>
        <dbReference type="Pfam" id="PF00487"/>
    </source>
</evidence>
<sequence length="299" mass="33955">MSTLVEDPLTTATLEADSLVLTQSRKKSMNLLFGFWIAVFHVGAIAALFFFSWSALAVSAVLWVLAQNVGIAMSYHRLLTHRGYVTPKWVEYAMAVCATLALQGGPIYWVAVHRLHHQLTDREGDPHSPRDGKWWSHVGWILYGTLKNRNTPLLNRYAPDLAKDRFYLWLSKWHWVPATLVGIGLYFAGGWSWLLWGLFMRVTLGLHVTWLVNSATHIWGSRRFETRDDSRNNWWVALLSGGEGWHNNHHAHPVSACHGMAWYEVDFNYWGIRLLGALGLAKRIKVLGPQAGPARVIHG</sequence>
<dbReference type="GO" id="GO:0006633">
    <property type="term" value="P:fatty acid biosynthetic process"/>
    <property type="evidence" value="ECO:0007669"/>
    <property type="project" value="UniProtKB-KW"/>
</dbReference>
<evidence type="ECO:0000256" key="10">
    <source>
        <dbReference type="ARBA" id="ARBA00023136"/>
    </source>
</evidence>
<keyword evidence="8" id="KW-0408">Iron</keyword>
<dbReference type="EMBL" id="JACHEK010000009">
    <property type="protein sequence ID" value="MBB6146212.1"/>
    <property type="molecule type" value="Genomic_DNA"/>
</dbReference>
<dbReference type="GO" id="GO:0016020">
    <property type="term" value="C:membrane"/>
    <property type="evidence" value="ECO:0007669"/>
    <property type="project" value="UniProtKB-SubCell"/>
</dbReference>
<evidence type="ECO:0000256" key="7">
    <source>
        <dbReference type="ARBA" id="ARBA00023002"/>
    </source>
</evidence>
<dbReference type="EC" id="1.14.19.1" evidence="14"/>
<evidence type="ECO:0000256" key="5">
    <source>
        <dbReference type="ARBA" id="ARBA00022832"/>
    </source>
</evidence>
<evidence type="ECO:0000256" key="11">
    <source>
        <dbReference type="ARBA" id="ARBA00023160"/>
    </source>
</evidence>
<dbReference type="CDD" id="cd03505">
    <property type="entry name" value="Delta9-FADS-like"/>
    <property type="match status" value="1"/>
</dbReference>
<feature type="transmembrane region" description="Helical" evidence="12">
    <location>
        <begin position="31"/>
        <end position="51"/>
    </location>
</feature>
<comment type="caution">
    <text evidence="14">The sequence shown here is derived from an EMBL/GenBank/DDBJ whole genome shotgun (WGS) entry which is preliminary data.</text>
</comment>
<comment type="similarity">
    <text evidence="2">Belongs to the fatty acid desaturase type 2 family.</text>
</comment>
<dbReference type="PANTHER" id="PTHR11351:SF31">
    <property type="entry name" value="DESATURASE 1, ISOFORM A-RELATED"/>
    <property type="match status" value="1"/>
</dbReference>
<accession>A0A841JXY5</accession>
<evidence type="ECO:0000256" key="12">
    <source>
        <dbReference type="SAM" id="Phobius"/>
    </source>
</evidence>
<organism evidence="14 15">
    <name type="scientific">Silvibacterium bohemicum</name>
    <dbReference type="NCBI Taxonomy" id="1577686"/>
    <lineage>
        <taxon>Bacteria</taxon>
        <taxon>Pseudomonadati</taxon>
        <taxon>Acidobacteriota</taxon>
        <taxon>Terriglobia</taxon>
        <taxon>Terriglobales</taxon>
        <taxon>Acidobacteriaceae</taxon>
        <taxon>Silvibacterium</taxon>
    </lineage>
</organism>
<dbReference type="InterPro" id="IPR015876">
    <property type="entry name" value="Acyl-CoA_DS"/>
</dbReference>
<keyword evidence="5" id="KW-0276">Fatty acid metabolism</keyword>
<dbReference type="AlphaFoldDB" id="A0A841JXY5"/>
<name>A0A841JXY5_9BACT</name>
<evidence type="ECO:0000256" key="4">
    <source>
        <dbReference type="ARBA" id="ARBA00022692"/>
    </source>
</evidence>
<dbReference type="PRINTS" id="PR00075">
    <property type="entry name" value="FACDDSATRASE"/>
</dbReference>
<feature type="transmembrane region" description="Helical" evidence="12">
    <location>
        <begin position="57"/>
        <end position="75"/>
    </location>
</feature>
<evidence type="ECO:0000256" key="6">
    <source>
        <dbReference type="ARBA" id="ARBA00022989"/>
    </source>
</evidence>
<evidence type="ECO:0000256" key="8">
    <source>
        <dbReference type="ARBA" id="ARBA00023004"/>
    </source>
</evidence>
<keyword evidence="11" id="KW-0275">Fatty acid biosynthesis</keyword>
<dbReference type="Pfam" id="PF00487">
    <property type="entry name" value="FA_desaturase"/>
    <property type="match status" value="1"/>
</dbReference>
<evidence type="ECO:0000256" key="3">
    <source>
        <dbReference type="ARBA" id="ARBA00022516"/>
    </source>
</evidence>
<keyword evidence="9" id="KW-0443">Lipid metabolism</keyword>
<keyword evidence="6 12" id="KW-1133">Transmembrane helix</keyword>
<evidence type="ECO:0000256" key="1">
    <source>
        <dbReference type="ARBA" id="ARBA00004141"/>
    </source>
</evidence>
<dbReference type="OrthoDB" id="9768289at2"/>
<feature type="domain" description="Fatty acid desaturase" evidence="13">
    <location>
        <begin position="52"/>
        <end position="269"/>
    </location>
</feature>
<keyword evidence="15" id="KW-1185">Reference proteome</keyword>
<comment type="subcellular location">
    <subcellularLocation>
        <location evidence="1">Membrane</location>
        <topology evidence="1">Multi-pass membrane protein</topology>
    </subcellularLocation>
</comment>
<keyword evidence="3" id="KW-0444">Lipid biosynthesis</keyword>
<evidence type="ECO:0000256" key="2">
    <source>
        <dbReference type="ARBA" id="ARBA00008749"/>
    </source>
</evidence>
<evidence type="ECO:0000313" key="14">
    <source>
        <dbReference type="EMBL" id="MBB6146212.1"/>
    </source>
</evidence>
<reference evidence="14 15" key="1">
    <citation type="submission" date="2020-08" db="EMBL/GenBank/DDBJ databases">
        <title>Genomic Encyclopedia of Type Strains, Phase IV (KMG-IV): sequencing the most valuable type-strain genomes for metagenomic binning, comparative biology and taxonomic classification.</title>
        <authorList>
            <person name="Goeker M."/>
        </authorList>
    </citation>
    <scope>NUCLEOTIDE SEQUENCE [LARGE SCALE GENOMIC DNA]</scope>
    <source>
        <strain evidence="14 15">DSM 103733</strain>
    </source>
</reference>
<dbReference type="Proteomes" id="UP000538666">
    <property type="component" value="Unassembled WGS sequence"/>
</dbReference>
<evidence type="ECO:0000313" key="15">
    <source>
        <dbReference type="Proteomes" id="UP000538666"/>
    </source>
</evidence>
<feature type="transmembrane region" description="Helical" evidence="12">
    <location>
        <begin position="166"/>
        <end position="187"/>
    </location>
</feature>
<protein>
    <submittedName>
        <fullName evidence="14">Stearoyl-CoA desaturase (Delta-9 desaturase)</fullName>
        <ecNumber evidence="14">1.14.19.1</ecNumber>
    </submittedName>
</protein>
<dbReference type="GO" id="GO:0004768">
    <property type="term" value="F:stearoyl-CoA 9-desaturase activity"/>
    <property type="evidence" value="ECO:0007669"/>
    <property type="project" value="UniProtKB-EC"/>
</dbReference>
<gene>
    <name evidence="14" type="ORF">HNQ77_004184</name>
</gene>
<dbReference type="PANTHER" id="PTHR11351">
    <property type="entry name" value="ACYL-COA DESATURASE"/>
    <property type="match status" value="1"/>
</dbReference>
<proteinExistence type="inferred from homology"/>
<dbReference type="InterPro" id="IPR005804">
    <property type="entry name" value="FA_desaturase_dom"/>
</dbReference>
<keyword evidence="10 12" id="KW-0472">Membrane</keyword>
<evidence type="ECO:0000256" key="9">
    <source>
        <dbReference type="ARBA" id="ARBA00023098"/>
    </source>
</evidence>
<keyword evidence="7 14" id="KW-0560">Oxidoreductase</keyword>